<keyword evidence="4" id="KW-1185">Reference proteome</keyword>
<dbReference type="PANTHER" id="PTHR34875:SF6">
    <property type="entry name" value="UPF0237 PROTEIN MJ1558"/>
    <property type="match status" value="1"/>
</dbReference>
<sequence>MTNKVLFIANISGHATPQTLQHLAHVTHKHGGSWIISKINYLDDQVAGLIKIECPESSLEMIQTAFDEAPGLQAHFVQSQEMKHAEDDVYELRFDSQEQAGIIKELTHILERERANILSIDTQRLFLAGENGINANLFTSQFSITIPEDTSIKDVIAELEAITQGTRVIDVTSILSKKE</sequence>
<evidence type="ECO:0000256" key="1">
    <source>
        <dbReference type="PIRNR" id="PIRNR028103"/>
    </source>
</evidence>
<feature type="domain" description="ACT" evidence="2">
    <location>
        <begin position="91"/>
        <end position="176"/>
    </location>
</feature>
<dbReference type="InterPro" id="IPR050990">
    <property type="entry name" value="UPF0237/GcvR_regulator"/>
</dbReference>
<keyword evidence="1" id="KW-0963">Cytoplasm</keyword>
<proteinExistence type="predicted"/>
<dbReference type="Proteomes" id="UP001607151">
    <property type="component" value="Unassembled WGS sequence"/>
</dbReference>
<dbReference type="EMBL" id="JBIHSN010000002">
    <property type="protein sequence ID" value="MFH0265286.1"/>
    <property type="molecule type" value="Genomic_DNA"/>
</dbReference>
<dbReference type="InterPro" id="IPR002912">
    <property type="entry name" value="ACT_dom"/>
</dbReference>
<evidence type="ECO:0000313" key="4">
    <source>
        <dbReference type="Proteomes" id="UP001607151"/>
    </source>
</evidence>
<keyword evidence="1" id="KW-0678">Repressor</keyword>
<dbReference type="SUPFAM" id="SSF55021">
    <property type="entry name" value="ACT-like"/>
    <property type="match status" value="1"/>
</dbReference>
<comment type="caution">
    <text evidence="3">The sequence shown here is derived from an EMBL/GenBank/DDBJ whole genome shotgun (WGS) entry which is preliminary data.</text>
</comment>
<protein>
    <recommendedName>
        <fullName evidence="1">Glycine cleavage system transcriptional repressor</fullName>
    </recommendedName>
</protein>
<dbReference type="RefSeq" id="WP_089138726.1">
    <property type="nucleotide sequence ID" value="NZ_AP018685.1"/>
</dbReference>
<dbReference type="Gene3D" id="3.30.70.260">
    <property type="match status" value="1"/>
</dbReference>
<dbReference type="PIRSF" id="PIRSF028103">
    <property type="entry name" value="GcvR"/>
    <property type="match status" value="1"/>
</dbReference>
<evidence type="ECO:0000313" key="3">
    <source>
        <dbReference type="EMBL" id="MFH0265286.1"/>
    </source>
</evidence>
<dbReference type="PANTHER" id="PTHR34875">
    <property type="entry name" value="UPF0237 PROTEIN MJ1558"/>
    <property type="match status" value="1"/>
</dbReference>
<reference evidence="3 4" key="1">
    <citation type="submission" date="2024-10" db="EMBL/GenBank/DDBJ databases">
        <authorList>
            <person name="Yibar A."/>
            <person name="Saticioglu I.B."/>
            <person name="Duman M."/>
            <person name="Ajmi N."/>
            <person name="Gurler F."/>
            <person name="Ay H."/>
            <person name="Onuk E."/>
            <person name="Guler S."/>
            <person name="Romalde J.L."/>
        </authorList>
    </citation>
    <scope>NUCLEOTIDE SEQUENCE [LARGE SCALE GENOMIC DNA]</scope>
    <source>
        <strain evidence="3 4">14-MA-B</strain>
    </source>
</reference>
<dbReference type="PROSITE" id="PS51671">
    <property type="entry name" value="ACT"/>
    <property type="match status" value="1"/>
</dbReference>
<keyword evidence="1" id="KW-0804">Transcription</keyword>
<dbReference type="InterPro" id="IPR016867">
    <property type="entry name" value="GcvR"/>
</dbReference>
<name>A0ABW7IUF5_9VIBR</name>
<gene>
    <name evidence="3" type="ORF">ACGRQ9_07205</name>
</gene>
<dbReference type="InterPro" id="IPR045865">
    <property type="entry name" value="ACT-like_dom_sf"/>
</dbReference>
<accession>A0ABW7IUF5</accession>
<evidence type="ECO:0000259" key="2">
    <source>
        <dbReference type="PROSITE" id="PS51671"/>
    </source>
</evidence>
<organism evidence="3 4">
    <name type="scientific">Vibrio rumoiensis</name>
    <dbReference type="NCBI Taxonomy" id="76258"/>
    <lineage>
        <taxon>Bacteria</taxon>
        <taxon>Pseudomonadati</taxon>
        <taxon>Pseudomonadota</taxon>
        <taxon>Gammaproteobacteria</taxon>
        <taxon>Vibrionales</taxon>
        <taxon>Vibrionaceae</taxon>
        <taxon>Vibrio</taxon>
    </lineage>
</organism>
<comment type="subcellular location">
    <subcellularLocation>
        <location evidence="1">Cytoplasm</location>
    </subcellularLocation>
</comment>